<dbReference type="RefSeq" id="WP_068913703.1">
    <property type="nucleotide sequence ID" value="NZ_MBEW02000007.1"/>
</dbReference>
<dbReference type="EMBL" id="MBEW02000007">
    <property type="protein sequence ID" value="RDY21383.1"/>
    <property type="molecule type" value="Genomic_DNA"/>
</dbReference>
<evidence type="ECO:0000256" key="1">
    <source>
        <dbReference type="ARBA" id="ARBA00004651"/>
    </source>
</evidence>
<comment type="subcellular location">
    <subcellularLocation>
        <location evidence="1">Cell membrane</location>
        <topology evidence="1">Multi-pass membrane protein</topology>
    </subcellularLocation>
</comment>
<reference evidence="10" key="2">
    <citation type="submission" date="2018-07" db="EMBL/GenBank/DDBJ databases">
        <authorList>
            <person name="Quirk P.G."/>
            <person name="Krulwich T.A."/>
        </authorList>
    </citation>
    <scope>NUCLEOTIDE SEQUENCE</scope>
    <source>
        <strain evidence="10">CCRI-22567</strain>
    </source>
</reference>
<feature type="transmembrane region" description="Helical" evidence="7">
    <location>
        <begin position="257"/>
        <end position="282"/>
    </location>
</feature>
<evidence type="ECO:0000256" key="5">
    <source>
        <dbReference type="ARBA" id="ARBA00023136"/>
    </source>
</evidence>
<dbReference type="InterPro" id="IPR003838">
    <property type="entry name" value="ABC3_permease_C"/>
</dbReference>
<dbReference type="Pfam" id="PF12704">
    <property type="entry name" value="MacB_PCD"/>
    <property type="match status" value="1"/>
</dbReference>
<keyword evidence="4 7" id="KW-1133">Transmembrane helix</keyword>
<dbReference type="AlphaFoldDB" id="A0A1C0AG80"/>
<feature type="domain" description="ABC3 transporter permease C-terminal" evidence="8">
    <location>
        <begin position="261"/>
        <end position="374"/>
    </location>
</feature>
<evidence type="ECO:0000256" key="2">
    <source>
        <dbReference type="ARBA" id="ARBA00022475"/>
    </source>
</evidence>
<feature type="transmembrane region" description="Helical" evidence="7">
    <location>
        <begin position="341"/>
        <end position="365"/>
    </location>
</feature>
<reference evidence="11 13" key="3">
    <citation type="submission" date="2019-07" db="EMBL/GenBank/DDBJ databases">
        <title>Criibacterium bergeronii gen. nov., sp. nov. isolated from human clinical samples.</title>
        <authorList>
            <person name="Maheux A.F."/>
            <person name="Boudreau D.K."/>
            <person name="Berube E."/>
            <person name="Brodeur S."/>
            <person name="Bernard K.A."/>
            <person name="Abed J.Y."/>
            <person name="Ducrey E."/>
            <person name="Guay E.F."/>
            <person name="Raymond F."/>
            <person name="Corbeil J."/>
            <person name="Domingo M.-C."/>
            <person name="Roy P.H."/>
            <person name="Boissinot M."/>
            <person name="Tocheva E.I."/>
            <person name="Omar R.F."/>
        </authorList>
    </citation>
    <scope>NUCLEOTIDE SEQUENCE [LARGE SCALE GENOMIC DNA]</scope>
    <source>
        <strain evidence="11 13">CCRI-24246</strain>
    </source>
</reference>
<dbReference type="Proteomes" id="UP000093352">
    <property type="component" value="Unassembled WGS sequence"/>
</dbReference>
<feature type="domain" description="MacB-like periplasmic core" evidence="9">
    <location>
        <begin position="27"/>
        <end position="201"/>
    </location>
</feature>
<dbReference type="PANTHER" id="PTHR30572:SF4">
    <property type="entry name" value="ABC TRANSPORTER PERMEASE YTRF"/>
    <property type="match status" value="1"/>
</dbReference>
<keyword evidence="3 7" id="KW-0812">Transmembrane</keyword>
<keyword evidence="2" id="KW-1003">Cell membrane</keyword>
<comment type="similarity">
    <text evidence="6">Belongs to the ABC-4 integral membrane protein family.</text>
</comment>
<dbReference type="GO" id="GO:0005886">
    <property type="term" value="C:plasma membrane"/>
    <property type="evidence" value="ECO:0007669"/>
    <property type="project" value="UniProtKB-SubCell"/>
</dbReference>
<keyword evidence="5 7" id="KW-0472">Membrane</keyword>
<name>A0A1C0AG80_9FIRM</name>
<dbReference type="Pfam" id="PF02687">
    <property type="entry name" value="FtsX"/>
    <property type="match status" value="1"/>
</dbReference>
<feature type="transmembrane region" description="Helical" evidence="7">
    <location>
        <begin position="303"/>
        <end position="329"/>
    </location>
</feature>
<keyword evidence="12" id="KW-1185">Reference proteome</keyword>
<gene>
    <name evidence="10" type="ORF">BBG48_004465</name>
    <name evidence="11" type="ORF">FL857_04665</name>
</gene>
<evidence type="ECO:0000313" key="11">
    <source>
        <dbReference type="EMBL" id="TRW27006.1"/>
    </source>
</evidence>
<dbReference type="Proteomes" id="UP000319424">
    <property type="component" value="Unassembled WGS sequence"/>
</dbReference>
<evidence type="ECO:0000259" key="9">
    <source>
        <dbReference type="Pfam" id="PF12704"/>
    </source>
</evidence>
<evidence type="ECO:0000313" key="13">
    <source>
        <dbReference type="Proteomes" id="UP000319424"/>
    </source>
</evidence>
<dbReference type="PANTHER" id="PTHR30572">
    <property type="entry name" value="MEMBRANE COMPONENT OF TRANSPORTER-RELATED"/>
    <property type="match status" value="1"/>
</dbReference>
<protein>
    <submittedName>
        <fullName evidence="10">ABC transporter permease</fullName>
    </submittedName>
</protein>
<evidence type="ECO:0000256" key="4">
    <source>
        <dbReference type="ARBA" id="ARBA00022989"/>
    </source>
</evidence>
<evidence type="ECO:0000256" key="7">
    <source>
        <dbReference type="SAM" id="Phobius"/>
    </source>
</evidence>
<evidence type="ECO:0000259" key="8">
    <source>
        <dbReference type="Pfam" id="PF02687"/>
    </source>
</evidence>
<dbReference type="InterPro" id="IPR025857">
    <property type="entry name" value="MacB_PCD"/>
</dbReference>
<dbReference type="OrthoDB" id="9770036at2"/>
<sequence length="382" mass="41872">MAGKKSKNKFYLKMIMTSLARRRARMLTALLAIAMGATILSGLVTIYYDIPRQMGKEFRSYGANMLVIPTNPDKKITNDQLDEIKSLIPSGKLVGQAPYIYINAKINEQPYMLAGTDLKGAKENSPYWLIDGSWPEKSREVLIGNEVSKALELKEGDKIIINTPKVHGEGSIDTNFVVSGVVTTGGKEEELIFMSIDDISQLVKDKNFDIVEYSIEAEQNELSKIVSNISQKDASLTPQMVKRVTASQDIVLNKLQALVFIVTIIVLFIMMICVSTTMMAVVTERRKEISLKKALGATNSSVIVDFLGEGAFLGVFGGLLGVVLGYIFANRVSISVFARKVSFLPLLVPMTIIVCVVITIVASLIPVSKTVDIDPALVLRGE</sequence>
<evidence type="ECO:0000256" key="6">
    <source>
        <dbReference type="ARBA" id="ARBA00038076"/>
    </source>
</evidence>
<dbReference type="EMBL" id="VJXW01000005">
    <property type="protein sequence ID" value="TRW27006.1"/>
    <property type="molecule type" value="Genomic_DNA"/>
</dbReference>
<dbReference type="InterPro" id="IPR050250">
    <property type="entry name" value="Macrolide_Exporter_MacB"/>
</dbReference>
<comment type="caution">
    <text evidence="10">The sequence shown here is derived from an EMBL/GenBank/DDBJ whole genome shotgun (WGS) entry which is preliminary data.</text>
</comment>
<reference evidence="10 12" key="1">
    <citation type="journal article" date="2016" name="Genome Announc.">
        <title>Draft Genome Sequence of Criibacterium bergeronii gen. nov., sp. nov., Strain CCRI-22567T, Isolated from a Vaginal Sample from a Woman with Bacterial Vaginosis.</title>
        <authorList>
            <person name="Maheux A.F."/>
            <person name="Berube E."/>
            <person name="Boudreau D.K."/>
            <person name="Raymond F."/>
            <person name="Corbeil J."/>
            <person name="Roy P.H."/>
            <person name="Boissinot M."/>
            <person name="Omar R.F."/>
        </authorList>
    </citation>
    <scope>NUCLEOTIDE SEQUENCE [LARGE SCALE GENOMIC DNA]</scope>
    <source>
        <strain evidence="10 12">CCRI-22567</strain>
    </source>
</reference>
<evidence type="ECO:0000313" key="12">
    <source>
        <dbReference type="Proteomes" id="UP000093352"/>
    </source>
</evidence>
<dbReference type="GO" id="GO:0022857">
    <property type="term" value="F:transmembrane transporter activity"/>
    <property type="evidence" value="ECO:0007669"/>
    <property type="project" value="TreeGrafter"/>
</dbReference>
<proteinExistence type="inferred from homology"/>
<dbReference type="STRING" id="1871336.BBG48_06800"/>
<evidence type="ECO:0000313" key="10">
    <source>
        <dbReference type="EMBL" id="RDY21383.1"/>
    </source>
</evidence>
<organism evidence="10 12">
    <name type="scientific">Criibacterium bergeronii</name>
    <dbReference type="NCBI Taxonomy" id="1871336"/>
    <lineage>
        <taxon>Bacteria</taxon>
        <taxon>Bacillati</taxon>
        <taxon>Bacillota</taxon>
        <taxon>Clostridia</taxon>
        <taxon>Peptostreptococcales</taxon>
        <taxon>Filifactoraceae</taxon>
        <taxon>Criibacterium</taxon>
    </lineage>
</organism>
<accession>A0A1C0AG80</accession>
<evidence type="ECO:0000256" key="3">
    <source>
        <dbReference type="ARBA" id="ARBA00022692"/>
    </source>
</evidence>